<name>A0A1T0CJM1_9GAMM</name>
<dbReference type="GO" id="GO:0005886">
    <property type="term" value="C:plasma membrane"/>
    <property type="evidence" value="ECO:0007669"/>
    <property type="project" value="UniProtKB-SubCell"/>
</dbReference>
<comment type="caution">
    <text evidence="1">Lacks conserved residue(s) required for the propagation of feature annotation.</text>
</comment>
<feature type="transmembrane region" description="Helical" evidence="1">
    <location>
        <begin position="245"/>
        <end position="265"/>
    </location>
</feature>
<feature type="transmembrane region" description="Helical" evidence="1">
    <location>
        <begin position="440"/>
        <end position="463"/>
    </location>
</feature>
<reference evidence="2 3" key="1">
    <citation type="submission" date="2017-02" db="EMBL/GenBank/DDBJ databases">
        <title>Draft genome sequence of Moraxella lincolnii CCUG 9405T type strain.</title>
        <authorList>
            <person name="Salva-Serra F."/>
            <person name="Engstrom-Jakobsson H."/>
            <person name="Thorell K."/>
            <person name="Jaen-Luchoro D."/>
            <person name="Gonzales-Siles L."/>
            <person name="Karlsson R."/>
            <person name="Yazdan S."/>
            <person name="Boulund F."/>
            <person name="Johnning A."/>
            <person name="Engstrand L."/>
            <person name="Kristiansson E."/>
            <person name="Moore E."/>
        </authorList>
    </citation>
    <scope>NUCLEOTIDE SEQUENCE [LARGE SCALE GENOMIC DNA]</scope>
    <source>
        <strain evidence="2 3">CCUG 9405</strain>
    </source>
</reference>
<feature type="transmembrane region" description="Helical" evidence="1">
    <location>
        <begin position="372"/>
        <end position="401"/>
    </location>
</feature>
<evidence type="ECO:0000313" key="2">
    <source>
        <dbReference type="EMBL" id="OOS22525.1"/>
    </source>
</evidence>
<comment type="function">
    <text evidence="1">Mechanosensitive channel that participates in the regulation of osmotic pressure changes within the cell, opening in response to stretch forces in the membrane lipid bilayer, without the need for other proteins. Contributes to normal resistance to hypoosmotic shock. Forms an ion channel of 1.0 nanosiemens conductance with a slight preference for anions.</text>
</comment>
<comment type="subcellular location">
    <subcellularLocation>
        <location evidence="1">Cell inner membrane</location>
        <topology evidence="1">Multi-pass membrane protein</topology>
    </subcellularLocation>
</comment>
<keyword evidence="1" id="KW-1003">Cell membrane</keyword>
<comment type="subunit">
    <text evidence="1">Homoheptamer.</text>
</comment>
<sequence>MNNTLGWFNHNLAGPIGSVIGAIVIFIFGWIVAMIGGALIRNVLAKVNLNQRINSSTGKQHDIENIISKVVFWFIFIIAISGALNQLNLDSISTPFANMVNQVLSFIPNFIAAVAIGVVGWVVATVARTAISTALSKTTMDERLSAEAGIQPLSSTISDVVYWFILLIFLPMILGQLRLTGLLEPVSGMVSKMLDFIPNMVIAVVIFGVGYVIAKILRSIVTNLVSTLNIQSVANKAGVSNDTSIANIAGTLVFLVVIISSLIASLDALKIEVISRPATNMLNQIMQAIPNIIAAAAILGIAYYVIKFVANIVANLLVNTGINELPNKVGVQDILGEKRVSDLVGMLLVFFTMLFASIEASNRLGFNRVSDLISLFITFSADILLGAVILFIGFWLANLIAGMVERSEKGSQFLANIVRVLIMGLVLAMGLKAMGIADSIVNLAFGLTLGAVAVAFALSFGLGGQEAAARLLRNMQDKAEREANKINNASESTHITQGNDNVQGVNATSTTFHQTSSFNSEDLK</sequence>
<dbReference type="InterPro" id="IPR008910">
    <property type="entry name" value="MSC_TM_helix"/>
</dbReference>
<keyword evidence="1" id="KW-0812">Transmembrane</keyword>
<feature type="transmembrane region" description="Helical" evidence="1">
    <location>
        <begin position="104"/>
        <end position="127"/>
    </location>
</feature>
<dbReference type="Proteomes" id="UP000191094">
    <property type="component" value="Unassembled WGS sequence"/>
</dbReference>
<dbReference type="EMBL" id="MUYT01000002">
    <property type="protein sequence ID" value="OOS22525.1"/>
    <property type="molecule type" value="Genomic_DNA"/>
</dbReference>
<proteinExistence type="inferred from homology"/>
<feature type="transmembrane region" description="Helical" evidence="1">
    <location>
        <begin position="197"/>
        <end position="214"/>
    </location>
</feature>
<organism evidence="2 3">
    <name type="scientific">Lwoffella lincolnii</name>
    <dbReference type="NCBI Taxonomy" id="90241"/>
    <lineage>
        <taxon>Bacteria</taxon>
        <taxon>Pseudomonadati</taxon>
        <taxon>Pseudomonadota</taxon>
        <taxon>Gammaproteobacteria</taxon>
        <taxon>Moraxellales</taxon>
        <taxon>Moraxellaceae</taxon>
        <taxon>Lwoffella</taxon>
    </lineage>
</organism>
<feature type="transmembrane region" description="Helical" evidence="1">
    <location>
        <begin position="20"/>
        <end position="45"/>
    </location>
</feature>
<feature type="transmembrane region" description="Helical" evidence="1">
    <location>
        <begin position="343"/>
        <end position="360"/>
    </location>
</feature>
<protein>
    <recommendedName>
        <fullName evidence="1">Small-conductance mechanosensitive channel</fullName>
    </recommendedName>
</protein>
<dbReference type="Pfam" id="PF05552">
    <property type="entry name" value="MS_channel_1st_1"/>
    <property type="match status" value="5"/>
</dbReference>
<dbReference type="STRING" id="90241.B0682_01680"/>
<accession>A0A1T0CJM1</accession>
<dbReference type="NCBIfam" id="NF033912">
    <property type="entry name" value="msc"/>
    <property type="match status" value="1"/>
</dbReference>
<dbReference type="AlphaFoldDB" id="A0A1T0CJM1"/>
<evidence type="ECO:0000313" key="3">
    <source>
        <dbReference type="Proteomes" id="UP000191094"/>
    </source>
</evidence>
<dbReference type="PANTHER" id="PTHR30221:SF1">
    <property type="entry name" value="SMALL-CONDUCTANCE MECHANOSENSITIVE CHANNEL"/>
    <property type="match status" value="1"/>
</dbReference>
<dbReference type="OrthoDB" id="1411407at2"/>
<dbReference type="RefSeq" id="WP_078306376.1">
    <property type="nucleotide sequence ID" value="NZ_CP147511.1"/>
</dbReference>
<dbReference type="Gene3D" id="1.10.287.1260">
    <property type="match status" value="2"/>
</dbReference>
<keyword evidence="1" id="KW-0997">Cell inner membrane</keyword>
<gene>
    <name evidence="2" type="ORF">B0682_01680</name>
</gene>
<feature type="transmembrane region" description="Helical" evidence="1">
    <location>
        <begin position="285"/>
        <end position="306"/>
    </location>
</feature>
<dbReference type="InterPro" id="IPR045275">
    <property type="entry name" value="MscS_archaea/bacteria_type"/>
</dbReference>
<feature type="transmembrane region" description="Helical" evidence="1">
    <location>
        <begin position="66"/>
        <end position="84"/>
    </location>
</feature>
<evidence type="ECO:0000256" key="1">
    <source>
        <dbReference type="RuleBase" id="RU369025"/>
    </source>
</evidence>
<comment type="similarity">
    <text evidence="1">Belongs to the MscS (TC 1.A.23) family.</text>
</comment>
<keyword evidence="1" id="KW-0472">Membrane</keyword>
<feature type="transmembrane region" description="Helical" evidence="1">
    <location>
        <begin position="413"/>
        <end position="434"/>
    </location>
</feature>
<feature type="transmembrane region" description="Helical" evidence="1">
    <location>
        <begin position="160"/>
        <end position="177"/>
    </location>
</feature>
<keyword evidence="1" id="KW-0407">Ion channel</keyword>
<comment type="caution">
    <text evidence="2">The sequence shown here is derived from an EMBL/GenBank/DDBJ whole genome shotgun (WGS) entry which is preliminary data.</text>
</comment>
<keyword evidence="1" id="KW-1133">Transmembrane helix</keyword>
<keyword evidence="3" id="KW-1185">Reference proteome</keyword>
<dbReference type="PANTHER" id="PTHR30221">
    <property type="entry name" value="SMALL-CONDUCTANCE MECHANOSENSITIVE CHANNEL"/>
    <property type="match status" value="1"/>
</dbReference>
<dbReference type="GO" id="GO:0008381">
    <property type="term" value="F:mechanosensitive monoatomic ion channel activity"/>
    <property type="evidence" value="ECO:0007669"/>
    <property type="project" value="InterPro"/>
</dbReference>
<keyword evidence="1" id="KW-0813">Transport</keyword>
<keyword evidence="1" id="KW-0406">Ion transport</keyword>